<protein>
    <recommendedName>
        <fullName evidence="8">Probable molybdenum cofactor guanylyltransferase</fullName>
        <shortName evidence="8">MoCo guanylyltransferase</shortName>
        <ecNumber evidence="8">2.7.7.77</ecNumber>
    </recommendedName>
    <alternativeName>
        <fullName evidence="8">GTP:molybdopterin guanylyltransferase</fullName>
    </alternativeName>
    <alternativeName>
        <fullName evidence="8">Mo-MPT guanylyltransferase</fullName>
    </alternativeName>
    <alternativeName>
        <fullName evidence="8">Molybdopterin guanylyltransferase</fullName>
    </alternativeName>
    <alternativeName>
        <fullName evidence="8">Molybdopterin-guanine dinucleotide synthase</fullName>
        <shortName evidence="8">MGD synthase</shortName>
    </alternativeName>
</protein>
<keyword evidence="7 8" id="KW-0501">Molybdenum cofactor biosynthesis</keyword>
<evidence type="ECO:0000256" key="4">
    <source>
        <dbReference type="ARBA" id="ARBA00022741"/>
    </source>
</evidence>
<sequence length="198" mass="22034">MTQFAAIILAGGQSSRMGRDKAAIEIQGQPFLKKICLLATQCASQVYVITPWIEKYQAIAPSDCQMIREVALPGETEPHGPLIGFAQALTYVKTEWVLLLACDLPNLTESEIQKWSSYLETTPPEAIAALPKSPKGWEPLCGFYRRRCLPMLNEFIDRGGRSFQGWLAQHPVRELPVSDANILFNCNTPADLEQIQKG</sequence>
<proteinExistence type="inferred from homology"/>
<keyword evidence="3 8" id="KW-0479">Metal-binding</keyword>
<dbReference type="NCBIfam" id="NF002741">
    <property type="entry name" value="PRK02726.1"/>
    <property type="match status" value="1"/>
</dbReference>
<keyword evidence="11" id="KW-1185">Reference proteome</keyword>
<comment type="function">
    <text evidence="8">Transfers a GMP moiety from GTP to Mo-molybdopterin (Mo-MPT) cofactor (Moco or molybdenum cofactor) to form Mo-molybdopterin guanine dinucleotide (Mo-MGD) cofactor.</text>
</comment>
<feature type="domain" description="MobA-like NTP transferase" evidence="9">
    <location>
        <begin position="6"/>
        <end position="165"/>
    </location>
</feature>
<comment type="cofactor">
    <cofactor evidence="8">
        <name>Mg(2+)</name>
        <dbReference type="ChEBI" id="CHEBI:18420"/>
    </cofactor>
</comment>
<feature type="binding site" evidence="8">
    <location>
        <position position="103"/>
    </location>
    <ligand>
        <name>Mg(2+)</name>
        <dbReference type="ChEBI" id="CHEBI:18420"/>
    </ligand>
</feature>
<keyword evidence="5 8" id="KW-0460">Magnesium</keyword>
<comment type="domain">
    <text evidence="8">The N-terminal domain determines nucleotide recognition and specific binding, while the C-terminal domain determines the specific binding to the target protein.</text>
</comment>
<keyword evidence="1 8" id="KW-0963">Cytoplasm</keyword>
<dbReference type="InterPro" id="IPR029044">
    <property type="entry name" value="Nucleotide-diphossugar_trans"/>
</dbReference>
<dbReference type="GO" id="GO:0006777">
    <property type="term" value="P:Mo-molybdopterin cofactor biosynthetic process"/>
    <property type="evidence" value="ECO:0007669"/>
    <property type="project" value="UniProtKB-KW"/>
</dbReference>
<evidence type="ECO:0000256" key="8">
    <source>
        <dbReference type="HAMAP-Rule" id="MF_00316"/>
    </source>
</evidence>
<evidence type="ECO:0000259" key="9">
    <source>
        <dbReference type="Pfam" id="PF12804"/>
    </source>
</evidence>
<comment type="similarity">
    <text evidence="8">Belongs to the MobA family.</text>
</comment>
<dbReference type="AlphaFoldDB" id="A0A1U7HGW5"/>
<feature type="binding site" evidence="8">
    <location>
        <begin position="9"/>
        <end position="11"/>
    </location>
    <ligand>
        <name>GTP</name>
        <dbReference type="ChEBI" id="CHEBI:37565"/>
    </ligand>
</feature>
<dbReference type="Proteomes" id="UP000186868">
    <property type="component" value="Unassembled WGS sequence"/>
</dbReference>
<dbReference type="RefSeq" id="WP_073599762.1">
    <property type="nucleotide sequence ID" value="NZ_MRCB01000012.1"/>
</dbReference>
<organism evidence="10 11">
    <name type="scientific">Hydrococcus rivularis NIES-593</name>
    <dbReference type="NCBI Taxonomy" id="1921803"/>
    <lineage>
        <taxon>Bacteria</taxon>
        <taxon>Bacillati</taxon>
        <taxon>Cyanobacteriota</taxon>
        <taxon>Cyanophyceae</taxon>
        <taxon>Pleurocapsales</taxon>
        <taxon>Hydrococcaceae</taxon>
        <taxon>Hydrococcus</taxon>
    </lineage>
</organism>
<dbReference type="OrthoDB" id="9788394at2"/>
<dbReference type="HAMAP" id="MF_00316">
    <property type="entry name" value="MobA"/>
    <property type="match status" value="1"/>
</dbReference>
<reference evidence="10 11" key="1">
    <citation type="submission" date="2016-11" db="EMBL/GenBank/DDBJ databases">
        <title>Draft Genome Sequences of Nine Cyanobacterial Strains from Diverse Habitats.</title>
        <authorList>
            <person name="Zhu T."/>
            <person name="Hou S."/>
            <person name="Lu X."/>
            <person name="Hess W.R."/>
        </authorList>
    </citation>
    <scope>NUCLEOTIDE SEQUENCE [LARGE SCALE GENOMIC DNA]</scope>
    <source>
        <strain evidence="10 11">NIES-593</strain>
    </source>
</reference>
<evidence type="ECO:0000256" key="5">
    <source>
        <dbReference type="ARBA" id="ARBA00022842"/>
    </source>
</evidence>
<dbReference type="EMBL" id="MRCB01000012">
    <property type="protein sequence ID" value="OKH22795.1"/>
    <property type="molecule type" value="Genomic_DNA"/>
</dbReference>
<keyword evidence="10" id="KW-0548">Nucleotidyltransferase</keyword>
<evidence type="ECO:0000256" key="7">
    <source>
        <dbReference type="ARBA" id="ARBA00023150"/>
    </source>
</evidence>
<dbReference type="PANTHER" id="PTHR19136:SF81">
    <property type="entry name" value="MOLYBDENUM COFACTOR GUANYLYLTRANSFERASE"/>
    <property type="match status" value="1"/>
</dbReference>
<keyword evidence="2 8" id="KW-0808">Transferase</keyword>
<evidence type="ECO:0000256" key="2">
    <source>
        <dbReference type="ARBA" id="ARBA00022679"/>
    </source>
</evidence>
<dbReference type="STRING" id="1921803.NIES593_11780"/>
<accession>A0A1U7HGW5</accession>
<comment type="subcellular location">
    <subcellularLocation>
        <location evidence="8">Cytoplasm</location>
    </subcellularLocation>
</comment>
<evidence type="ECO:0000256" key="3">
    <source>
        <dbReference type="ARBA" id="ARBA00022723"/>
    </source>
</evidence>
<comment type="caution">
    <text evidence="10">The sequence shown here is derived from an EMBL/GenBank/DDBJ whole genome shotgun (WGS) entry which is preliminary data.</text>
</comment>
<dbReference type="GO" id="GO:0046872">
    <property type="term" value="F:metal ion binding"/>
    <property type="evidence" value="ECO:0007669"/>
    <property type="project" value="UniProtKB-KW"/>
</dbReference>
<dbReference type="Pfam" id="PF12804">
    <property type="entry name" value="NTP_transf_3"/>
    <property type="match status" value="1"/>
</dbReference>
<evidence type="ECO:0000256" key="6">
    <source>
        <dbReference type="ARBA" id="ARBA00023134"/>
    </source>
</evidence>
<feature type="binding site" evidence="8">
    <location>
        <position position="21"/>
    </location>
    <ligand>
        <name>GTP</name>
        <dbReference type="ChEBI" id="CHEBI:37565"/>
    </ligand>
</feature>
<comment type="catalytic activity">
    <reaction evidence="8">
        <text>Mo-molybdopterin + GTP + H(+) = Mo-molybdopterin guanine dinucleotide + diphosphate</text>
        <dbReference type="Rhea" id="RHEA:34243"/>
        <dbReference type="ChEBI" id="CHEBI:15378"/>
        <dbReference type="ChEBI" id="CHEBI:33019"/>
        <dbReference type="ChEBI" id="CHEBI:37565"/>
        <dbReference type="ChEBI" id="CHEBI:71302"/>
        <dbReference type="ChEBI" id="CHEBI:71310"/>
        <dbReference type="EC" id="2.7.7.77"/>
    </reaction>
</comment>
<dbReference type="GO" id="GO:0005525">
    <property type="term" value="F:GTP binding"/>
    <property type="evidence" value="ECO:0007669"/>
    <property type="project" value="UniProtKB-UniRule"/>
</dbReference>
<evidence type="ECO:0000313" key="10">
    <source>
        <dbReference type="EMBL" id="OKH22795.1"/>
    </source>
</evidence>
<dbReference type="CDD" id="cd02503">
    <property type="entry name" value="MobA"/>
    <property type="match status" value="1"/>
</dbReference>
<keyword evidence="6 8" id="KW-0342">GTP-binding</keyword>
<dbReference type="EC" id="2.7.7.77" evidence="8"/>
<evidence type="ECO:0000256" key="1">
    <source>
        <dbReference type="ARBA" id="ARBA00022490"/>
    </source>
</evidence>
<feature type="binding site" evidence="8">
    <location>
        <position position="103"/>
    </location>
    <ligand>
        <name>GTP</name>
        <dbReference type="ChEBI" id="CHEBI:37565"/>
    </ligand>
</feature>
<dbReference type="GO" id="GO:0005737">
    <property type="term" value="C:cytoplasm"/>
    <property type="evidence" value="ECO:0007669"/>
    <property type="project" value="UniProtKB-SubCell"/>
</dbReference>
<gene>
    <name evidence="8" type="primary">mobA</name>
    <name evidence="10" type="ORF">NIES593_11780</name>
</gene>
<dbReference type="SUPFAM" id="SSF53448">
    <property type="entry name" value="Nucleotide-diphospho-sugar transferases"/>
    <property type="match status" value="1"/>
</dbReference>
<name>A0A1U7HGW5_9CYAN</name>
<dbReference type="PANTHER" id="PTHR19136">
    <property type="entry name" value="MOLYBDENUM COFACTOR GUANYLYLTRANSFERASE"/>
    <property type="match status" value="1"/>
</dbReference>
<dbReference type="InterPro" id="IPR025877">
    <property type="entry name" value="MobA-like_NTP_Trfase"/>
</dbReference>
<dbReference type="Gene3D" id="3.90.550.10">
    <property type="entry name" value="Spore Coat Polysaccharide Biosynthesis Protein SpsA, Chain A"/>
    <property type="match status" value="1"/>
</dbReference>
<dbReference type="GO" id="GO:0061603">
    <property type="term" value="F:molybdenum cofactor guanylyltransferase activity"/>
    <property type="evidence" value="ECO:0007669"/>
    <property type="project" value="UniProtKB-EC"/>
</dbReference>
<keyword evidence="4 8" id="KW-0547">Nucleotide-binding</keyword>
<comment type="caution">
    <text evidence="8">Lacks conserved residue(s) required for the propagation of feature annotation.</text>
</comment>
<evidence type="ECO:0000313" key="11">
    <source>
        <dbReference type="Proteomes" id="UP000186868"/>
    </source>
</evidence>
<dbReference type="InterPro" id="IPR013482">
    <property type="entry name" value="Molybde_CF_guanTrfase"/>
</dbReference>